<evidence type="ECO:0000256" key="1">
    <source>
        <dbReference type="SAM" id="MobiDB-lite"/>
    </source>
</evidence>
<evidence type="ECO:0000259" key="2">
    <source>
        <dbReference type="PROSITE" id="PS51222"/>
    </source>
</evidence>
<keyword evidence="4" id="KW-1185">Reference proteome</keyword>
<dbReference type="InterPro" id="IPR013989">
    <property type="entry name" value="Dev_and_cell_death_domain"/>
</dbReference>
<accession>A0A0K9P2K9</accession>
<dbReference type="PANTHER" id="PTHR46444">
    <property type="entry name" value="DCD (DEVELOPMENT AND CELL DEATH) DOMAIN PROTEIN-RELATED"/>
    <property type="match status" value="1"/>
</dbReference>
<dbReference type="SMART" id="SM00767">
    <property type="entry name" value="DCD"/>
    <property type="match status" value="1"/>
</dbReference>
<dbReference type="AlphaFoldDB" id="A0A0K9P2K9"/>
<dbReference type="STRING" id="29655.A0A0K9P2K9"/>
<name>A0A0K9P2K9_ZOSMR</name>
<comment type="caution">
    <text evidence="3">The sequence shown here is derived from an EMBL/GenBank/DDBJ whole genome shotgun (WGS) entry which is preliminary data.</text>
</comment>
<reference evidence="4" key="1">
    <citation type="journal article" date="2016" name="Nature">
        <title>The genome of the seagrass Zostera marina reveals angiosperm adaptation to the sea.</title>
        <authorList>
            <person name="Olsen J.L."/>
            <person name="Rouze P."/>
            <person name="Verhelst B."/>
            <person name="Lin Y.-C."/>
            <person name="Bayer T."/>
            <person name="Collen J."/>
            <person name="Dattolo E."/>
            <person name="De Paoli E."/>
            <person name="Dittami S."/>
            <person name="Maumus F."/>
            <person name="Michel G."/>
            <person name="Kersting A."/>
            <person name="Lauritano C."/>
            <person name="Lohaus R."/>
            <person name="Toepel M."/>
            <person name="Tonon T."/>
            <person name="Vanneste K."/>
            <person name="Amirebrahimi M."/>
            <person name="Brakel J."/>
            <person name="Bostroem C."/>
            <person name="Chovatia M."/>
            <person name="Grimwood J."/>
            <person name="Jenkins J.W."/>
            <person name="Jueterbock A."/>
            <person name="Mraz A."/>
            <person name="Stam W.T."/>
            <person name="Tice H."/>
            <person name="Bornberg-Bauer E."/>
            <person name="Green P.J."/>
            <person name="Pearson G.A."/>
            <person name="Procaccini G."/>
            <person name="Duarte C.M."/>
            <person name="Schmutz J."/>
            <person name="Reusch T.B.H."/>
            <person name="Van de Peer Y."/>
        </authorList>
    </citation>
    <scope>NUCLEOTIDE SEQUENCE [LARGE SCALE GENOMIC DNA]</scope>
    <source>
        <strain evidence="4">cv. Finnish</strain>
    </source>
</reference>
<dbReference type="Pfam" id="PF10539">
    <property type="entry name" value="Dev_Cell_Death"/>
    <property type="match status" value="1"/>
</dbReference>
<dbReference type="OrthoDB" id="1928633at2759"/>
<dbReference type="PROSITE" id="PS51222">
    <property type="entry name" value="DCD"/>
    <property type="match status" value="1"/>
</dbReference>
<evidence type="ECO:0000313" key="4">
    <source>
        <dbReference type="Proteomes" id="UP000036987"/>
    </source>
</evidence>
<evidence type="ECO:0000313" key="3">
    <source>
        <dbReference type="EMBL" id="KMZ63208.1"/>
    </source>
</evidence>
<dbReference type="PANTHER" id="PTHR46444:SF19">
    <property type="entry name" value="OS02G0745600 PROTEIN"/>
    <property type="match status" value="1"/>
</dbReference>
<proteinExistence type="predicted"/>
<protein>
    <recommendedName>
        <fullName evidence="2">DCD domain-containing protein</fullName>
    </recommendedName>
</protein>
<sequence length="1276" mass="145173">MGLKENNGRSSSSSVLAGAIFLCNSLTMKDCFNQQVFGLPSNVQFLKKIKVGTTLFLFEYQKRYLYGVFEATSNGAQNIVPYAFTSSRNFSAQVRFKTCLDCYPLIEKEFYPAIKENYYTSKKFHLDLSEKQVQNLLELFDKKMKGNKRKPSLDIEISNPARSGLQFSQCLVSSHKKKKKQIDTRFCQESSCYEYPKVFNRSFSESDDSYSVIPEDEFLSDAQKHHGFRINNNGFSSHLQNTCDHVCKSLIPNFPCMQSSAISSRDIIVELPSRKYVCPSHLYSDTAYLPMTNSYASKSHIDMYPQNLSSSLSSGLADANTDFGNYYDQTIYDSYIPSIQATIYDMPREFYMEEAIPSSSQYKETEPYPREFLFEDDFDMKMELDDTIPLKNCDYKKLRRMRLARHDRMRQQATDLKKMQKSESMHCRKTSVFSRLSNTKNVKQAEQGLVTTDGDFTLKKSGDFSVNHQTMFRVTKQQNKSEKINNDVLVNDIMFNVSKQKYKSEDKDGAFSVGQIRVIDAKQKYKLVEGSDAKLKDKSVFCAVNQKNNMEKTDCDLLVDQSKHCVAKKKYKLQNTDVFSPNPSMSLVAKQKNKLKRVEKYGSLAEQVIFSDQLERSEGFNFKRRSKMQKVNEGQVCTDGCFSGKQQKRKLTRPSFENDGSKDEKSIVGGSSGKQKRRKITRPSFGSVSYENDSSMNQDGQLMTDHILVPEISIHHVCQIKDENTITRIEDTKSIKHDGEKTGVEKNENANNRINKFWARNVLLGAETYAGHVYENDDRIINCKNQDIQVMDSLFHKVDSGTKMEKDENSKKSNQSCHSIDQLILGMQGSLSNEDSESGSVKVCVNKDININSRNQDGQSMDQHDLEMKRPFLDIICAETDLDQVYLNKDESVNRQLIDQYILAKKCPFHHIACAETGIDHLCNTKDKYANNHNQNGHSFDQQFFGSCQICENNDGKSNIRNQDGRLMCQQVLGKRATKDIKNCQVCEESNLDSTRKNQDGQLVSRHIFLQRWANHGSANITSSQVGNCYIDRANTNNSVTEGFSQKPSVKETSKIFKKFKDQSEEKFAIVLSCKQDGFPCEMLEGVLRCDETLEEGEFRRCDQTLEECEPLEEFLPLHSSTQGFIENNNEITARGYSGDNIKSLLPLGCIDLPDFHCNLVDMCDTSSYVVDADPTVGISSKNLIKEELDYFRAQKSIWKFAGRPGLSIELNPPYRGHDVDHPSVSVGCQKEVKVEKGLEIDLNSDFLGTEVLVKGDCVGEVENSWQCIKGASPLN</sequence>
<feature type="domain" description="DCD" evidence="2">
    <location>
        <begin position="14"/>
        <end position="142"/>
    </location>
</feature>
<organism evidence="3 4">
    <name type="scientific">Zostera marina</name>
    <name type="common">Eelgrass</name>
    <dbReference type="NCBI Taxonomy" id="29655"/>
    <lineage>
        <taxon>Eukaryota</taxon>
        <taxon>Viridiplantae</taxon>
        <taxon>Streptophyta</taxon>
        <taxon>Embryophyta</taxon>
        <taxon>Tracheophyta</taxon>
        <taxon>Spermatophyta</taxon>
        <taxon>Magnoliopsida</taxon>
        <taxon>Liliopsida</taxon>
        <taxon>Zosteraceae</taxon>
        <taxon>Zostera</taxon>
    </lineage>
</organism>
<feature type="region of interest" description="Disordered" evidence="1">
    <location>
        <begin position="648"/>
        <end position="697"/>
    </location>
</feature>
<feature type="compositionally biased region" description="Polar residues" evidence="1">
    <location>
        <begin position="684"/>
        <end position="697"/>
    </location>
</feature>
<dbReference type="Proteomes" id="UP000036987">
    <property type="component" value="Unassembled WGS sequence"/>
</dbReference>
<dbReference type="EMBL" id="LFYR01001258">
    <property type="protein sequence ID" value="KMZ63208.1"/>
    <property type="molecule type" value="Genomic_DNA"/>
</dbReference>
<gene>
    <name evidence="3" type="ORF">ZOSMA_41G00520</name>
</gene>